<gene>
    <name evidence="3" type="ORF">PL75_00140</name>
</gene>
<dbReference type="Proteomes" id="UP000036027">
    <property type="component" value="Unassembled WGS sequence"/>
</dbReference>
<name>A0A0J0YUL0_9NEIS</name>
<dbReference type="STRING" id="1470200.PL75_00140"/>
<dbReference type="EMBL" id="JTDO01000001">
    <property type="protein sequence ID" value="KLT73795.1"/>
    <property type="molecule type" value="Genomic_DNA"/>
</dbReference>
<evidence type="ECO:0000256" key="1">
    <source>
        <dbReference type="SAM" id="SignalP"/>
    </source>
</evidence>
<dbReference type="AlphaFoldDB" id="A0A0J0YUL0"/>
<evidence type="ECO:0000313" key="3">
    <source>
        <dbReference type="EMBL" id="KLT73795.1"/>
    </source>
</evidence>
<proteinExistence type="predicted"/>
<keyword evidence="1" id="KW-0732">Signal</keyword>
<dbReference type="OrthoDB" id="384721at2"/>
<comment type="caution">
    <text evidence="3">The sequence shown here is derived from an EMBL/GenBank/DDBJ whole genome shotgun (WGS) entry which is preliminary data.</text>
</comment>
<feature type="signal peptide" evidence="1">
    <location>
        <begin position="1"/>
        <end position="24"/>
    </location>
</feature>
<feature type="domain" description="Phytase-like" evidence="2">
    <location>
        <begin position="91"/>
        <end position="424"/>
    </location>
</feature>
<dbReference type="PANTHER" id="PTHR37957">
    <property type="entry name" value="BLR7070 PROTEIN"/>
    <property type="match status" value="1"/>
</dbReference>
<dbReference type="Pfam" id="PF13449">
    <property type="entry name" value="Phytase-like"/>
    <property type="match status" value="1"/>
</dbReference>
<reference evidence="3 4" key="1">
    <citation type="submission" date="2014-11" db="EMBL/GenBank/DDBJ databases">
        <title>Genome of a novel goose pathogen.</title>
        <authorList>
            <person name="Hansen C.M."/>
            <person name="Hueffer K."/>
            <person name="Choi S.C."/>
        </authorList>
    </citation>
    <scope>NUCLEOTIDE SEQUENCE [LARGE SCALE GENOMIC DNA]</scope>
    <source>
        <strain evidence="3 4">KH1503</strain>
    </source>
</reference>
<protein>
    <submittedName>
        <fullName evidence="3">Glycerophosphodiester phosphodiesterase</fullName>
    </submittedName>
</protein>
<evidence type="ECO:0000313" key="4">
    <source>
        <dbReference type="Proteomes" id="UP000036027"/>
    </source>
</evidence>
<sequence length="453" mass="50739">MTFKTCKSVLTATVLLAIAQYTSAAAIEHPAILAGHAILPAESFIQAPSDAPKVLTNAGKFTTSKRTEKLNSIEGFSDNRPTGVFLPFDGQPLQGHSGITKMADDSYWVLTDNGAGNRKNSPDFMLYLTRYHIDFKNHTFSPLETIFLKDPDKKIPFHIINESTETRYLTGADFDPESLQIIGGNIWIGDEFGPYLIQADLTGKVLNIFETEVNGKVIRSPEHFSLQSPATPASKMKFEVNRSKGFEGMGASVDGKILYPLLEGALWDADKNSYENDNGKNYLRILEFDVKKQKWTGNFWKYPLEDNGNAIGDFNMIDTNRALIIERDNGEGITEKACKPTDKDTTRCFSNLPKFKRVYLVRFGKNNIGQNVEKLGYIDLLNIQDPDKIAKKPLSEGVFKFPFFTIENVDIVDDKHIIVGNDNNLPYSSSRDPNKADDNEMILLNVESLLKLK</sequence>
<organism evidence="3 4">
    <name type="scientific">Neisseria arctica</name>
    <dbReference type="NCBI Taxonomy" id="1470200"/>
    <lineage>
        <taxon>Bacteria</taxon>
        <taxon>Pseudomonadati</taxon>
        <taxon>Pseudomonadota</taxon>
        <taxon>Betaproteobacteria</taxon>
        <taxon>Neisseriales</taxon>
        <taxon>Neisseriaceae</taxon>
        <taxon>Neisseria</taxon>
    </lineage>
</organism>
<keyword evidence="4" id="KW-1185">Reference proteome</keyword>
<dbReference type="InterPro" id="IPR027372">
    <property type="entry name" value="Phytase-like_dom"/>
</dbReference>
<dbReference type="PATRIC" id="fig|1470200.3.peg.32"/>
<accession>A0A0J0YUL0</accession>
<dbReference type="RefSeq" id="WP_047759887.1">
    <property type="nucleotide sequence ID" value="NZ_CP091510.1"/>
</dbReference>
<feature type="chain" id="PRO_5005246972" evidence="1">
    <location>
        <begin position="25"/>
        <end position="453"/>
    </location>
</feature>
<dbReference type="PANTHER" id="PTHR37957:SF1">
    <property type="entry name" value="PHYTASE-LIKE DOMAIN-CONTAINING PROTEIN"/>
    <property type="match status" value="1"/>
</dbReference>
<evidence type="ECO:0000259" key="2">
    <source>
        <dbReference type="Pfam" id="PF13449"/>
    </source>
</evidence>